<dbReference type="InterPro" id="IPR036691">
    <property type="entry name" value="Endo/exonu/phosph_ase_sf"/>
</dbReference>
<dbReference type="PANTHER" id="PTHR36688">
    <property type="entry name" value="ENDO/EXONUCLEASE/PHOSPHATASE DOMAIN-CONTAINING PROTEIN"/>
    <property type="match status" value="1"/>
</dbReference>
<dbReference type="GO" id="GO:0003824">
    <property type="term" value="F:catalytic activity"/>
    <property type="evidence" value="ECO:0007669"/>
    <property type="project" value="InterPro"/>
</dbReference>
<dbReference type="InterPro" id="IPR005135">
    <property type="entry name" value="Endo/exonuclease/phosphatase"/>
</dbReference>
<dbReference type="InterPro" id="IPR052560">
    <property type="entry name" value="RdDP_mobile_element"/>
</dbReference>
<dbReference type="AlphaFoldDB" id="A0AAU9TK69"/>
<accession>A0AAU9TK69</accession>
<feature type="region of interest" description="Disordered" evidence="1">
    <location>
        <begin position="21"/>
        <end position="47"/>
    </location>
</feature>
<dbReference type="Pfam" id="PF14529">
    <property type="entry name" value="Exo_endo_phos_2"/>
    <property type="match status" value="1"/>
</dbReference>
<gene>
    <name evidence="3" type="ORF">EEDITHA_LOCUS3520</name>
</gene>
<evidence type="ECO:0000313" key="4">
    <source>
        <dbReference type="Proteomes" id="UP001153954"/>
    </source>
</evidence>
<sequence>MSQESISYLEASARFPQVRRPFADTVRSSPNNNILSPSPNSNHPKSISYKKTTFTTRRPNTTATPGYDHQAHRDIVREPDSQTLNGCALTQETLSPNDNLIEQLADILINIISRFSDTGLPNKTLTSLTQLTTLLSNNGIQADPETWLRPGSRFRVPGFACFRDDRNDGHGGAALFVSSKCVYCHVPLPVHSEYINVVAVRSSNITFVSVYVPSPTSSALSEFSSIISSLPAPLIILGDFNVHHASWGSHFNDNMSPLLLDLIDSNNLVILNNGSPTRRVSPLQNPKSAVDLSLCSPSISPSLSWTVLPSSFGSDHFPIIISMTISSRLKVITGRPRFKYKVAKADWSKFALTTDNEVCHIPPINCDNVHSQYVNFKNVFLRSADNSIPLKSTENYRRLSPPWWDAECTNMCRLRKSAERSYSTSMTMDYDYSYL</sequence>
<dbReference type="PANTHER" id="PTHR36688:SF2">
    <property type="entry name" value="ENDONUCLEASE_EXONUCLEASE_PHOSPHATASE DOMAIN-CONTAINING PROTEIN"/>
    <property type="match status" value="1"/>
</dbReference>
<evidence type="ECO:0000313" key="3">
    <source>
        <dbReference type="EMBL" id="CAH2087236.1"/>
    </source>
</evidence>
<keyword evidence="4" id="KW-1185">Reference proteome</keyword>
<dbReference type="SUPFAM" id="SSF56219">
    <property type="entry name" value="DNase I-like"/>
    <property type="match status" value="1"/>
</dbReference>
<proteinExistence type="predicted"/>
<name>A0AAU9TK69_EUPED</name>
<organism evidence="3 4">
    <name type="scientific">Euphydryas editha</name>
    <name type="common">Edith's checkerspot</name>
    <dbReference type="NCBI Taxonomy" id="104508"/>
    <lineage>
        <taxon>Eukaryota</taxon>
        <taxon>Metazoa</taxon>
        <taxon>Ecdysozoa</taxon>
        <taxon>Arthropoda</taxon>
        <taxon>Hexapoda</taxon>
        <taxon>Insecta</taxon>
        <taxon>Pterygota</taxon>
        <taxon>Neoptera</taxon>
        <taxon>Endopterygota</taxon>
        <taxon>Lepidoptera</taxon>
        <taxon>Glossata</taxon>
        <taxon>Ditrysia</taxon>
        <taxon>Papilionoidea</taxon>
        <taxon>Nymphalidae</taxon>
        <taxon>Nymphalinae</taxon>
        <taxon>Euphydryas</taxon>
    </lineage>
</organism>
<evidence type="ECO:0000256" key="1">
    <source>
        <dbReference type="SAM" id="MobiDB-lite"/>
    </source>
</evidence>
<dbReference type="Proteomes" id="UP001153954">
    <property type="component" value="Unassembled WGS sequence"/>
</dbReference>
<evidence type="ECO:0000259" key="2">
    <source>
        <dbReference type="Pfam" id="PF14529"/>
    </source>
</evidence>
<protein>
    <recommendedName>
        <fullName evidence="2">Endonuclease/exonuclease/phosphatase domain-containing protein</fullName>
    </recommendedName>
</protein>
<dbReference type="Gene3D" id="3.60.10.10">
    <property type="entry name" value="Endonuclease/exonuclease/phosphatase"/>
    <property type="match status" value="1"/>
</dbReference>
<comment type="caution">
    <text evidence="3">The sequence shown here is derived from an EMBL/GenBank/DDBJ whole genome shotgun (WGS) entry which is preliminary data.</text>
</comment>
<feature type="domain" description="Endonuclease/exonuclease/phosphatase" evidence="2">
    <location>
        <begin position="205"/>
        <end position="320"/>
    </location>
</feature>
<reference evidence="3" key="1">
    <citation type="submission" date="2022-03" db="EMBL/GenBank/DDBJ databases">
        <authorList>
            <person name="Tunstrom K."/>
        </authorList>
    </citation>
    <scope>NUCLEOTIDE SEQUENCE</scope>
</reference>
<feature type="compositionally biased region" description="Low complexity" evidence="1">
    <location>
        <begin position="28"/>
        <end position="44"/>
    </location>
</feature>
<dbReference type="EMBL" id="CAKOGL010000006">
    <property type="protein sequence ID" value="CAH2087236.1"/>
    <property type="molecule type" value="Genomic_DNA"/>
</dbReference>